<evidence type="ECO:0000313" key="6">
    <source>
        <dbReference type="Proteomes" id="UP000825890"/>
    </source>
</evidence>
<dbReference type="CDD" id="cd05471">
    <property type="entry name" value="pepsin_like"/>
    <property type="match status" value="1"/>
</dbReference>
<keyword evidence="3" id="KW-0472">Membrane</keyword>
<dbReference type="AlphaFoldDB" id="A0A9P3CLD1"/>
<dbReference type="EMBL" id="BOLY01000004">
    <property type="protein sequence ID" value="GIZ44406.1"/>
    <property type="molecule type" value="Genomic_DNA"/>
</dbReference>
<dbReference type="GO" id="GO:0000324">
    <property type="term" value="C:fungal-type vacuole"/>
    <property type="evidence" value="ECO:0007669"/>
    <property type="project" value="TreeGrafter"/>
</dbReference>
<dbReference type="SUPFAM" id="SSF50630">
    <property type="entry name" value="Acid proteases"/>
    <property type="match status" value="1"/>
</dbReference>
<feature type="region of interest" description="Disordered" evidence="2">
    <location>
        <begin position="435"/>
        <end position="479"/>
    </location>
</feature>
<proteinExistence type="inferred from homology"/>
<evidence type="ECO:0000256" key="1">
    <source>
        <dbReference type="ARBA" id="ARBA00007447"/>
    </source>
</evidence>
<evidence type="ECO:0000256" key="2">
    <source>
        <dbReference type="SAM" id="MobiDB-lite"/>
    </source>
</evidence>
<dbReference type="Gene3D" id="2.40.70.10">
    <property type="entry name" value="Acid Proteases"/>
    <property type="match status" value="2"/>
</dbReference>
<feature type="compositionally biased region" description="Basic and acidic residues" evidence="2">
    <location>
        <begin position="530"/>
        <end position="539"/>
    </location>
</feature>
<feature type="compositionally biased region" description="Basic and acidic residues" evidence="2">
    <location>
        <begin position="435"/>
        <end position="464"/>
    </location>
</feature>
<dbReference type="OrthoDB" id="4074350at2759"/>
<evidence type="ECO:0000259" key="4">
    <source>
        <dbReference type="PROSITE" id="PS51767"/>
    </source>
</evidence>
<evidence type="ECO:0000256" key="3">
    <source>
        <dbReference type="SAM" id="Phobius"/>
    </source>
</evidence>
<sequence length="587" mass="62440">MSSAESPLIIQSSGWGGNDGKWSVYQVDVGTPAQRFKVLPATSDGEIWVPVPEGCDSSIPNCASSRGIEAVDGVQSSGFQTNESSSWQQIGIYDLSADDSLFPGSGDAALYGLENVSLGALNASSLSNQIVGGISSYNFWLGIIGLGAQPARFSNLPDTAATVLSSAKQQNLSASVSYGFSAGAAYRNAPGIIIMGGYDRAAFEPSNINFPLAFAGSRSLTARLKNLVISNTLQGTISPPVEPGGLNMSIDSTVAQIWLPGSICDTLSAALGLQYDNNTELYFVNSTAHQSLLSQAPDFTFTLAAAGSPNTTTNIVLPYAAFDQQIGQPWSTEDTTYFPIRKAANESQLVLGRTFLQEAYLVVDWERQNFTLGQSLHRPGVSDDIVTIEPVTDGSSSSNISVGAIAGIAVGAVLLIAAICGGIWFFRRKKRREQRARDETADAEARARTEAAVDMYPPDKKDPIGEYEGDAELPGHSRPNKLEAELMAEYRHEMPSPYKEKDNVFVSERPELFGGDSAQMLGSNEIYELPGHEAAKEMDAPASSEASEISKPQAAPPDGERSPDGTPVAIGTLDRLGWGRGNARTNS</sequence>
<name>A0A9P3CLD1_9PEZI</name>
<keyword evidence="6" id="KW-1185">Reference proteome</keyword>
<dbReference type="InterPro" id="IPR021109">
    <property type="entry name" value="Peptidase_aspartic_dom_sf"/>
</dbReference>
<protein>
    <recommendedName>
        <fullName evidence="4">Peptidase A1 domain-containing protein</fullName>
    </recommendedName>
</protein>
<feature type="region of interest" description="Disordered" evidence="2">
    <location>
        <begin position="530"/>
        <end position="587"/>
    </location>
</feature>
<organism evidence="5 6">
    <name type="scientific">Cercospora kikuchii</name>
    <dbReference type="NCBI Taxonomy" id="84275"/>
    <lineage>
        <taxon>Eukaryota</taxon>
        <taxon>Fungi</taxon>
        <taxon>Dikarya</taxon>
        <taxon>Ascomycota</taxon>
        <taxon>Pezizomycotina</taxon>
        <taxon>Dothideomycetes</taxon>
        <taxon>Dothideomycetidae</taxon>
        <taxon>Mycosphaerellales</taxon>
        <taxon>Mycosphaerellaceae</taxon>
        <taxon>Cercospora</taxon>
    </lineage>
</organism>
<dbReference type="InterPro" id="IPR033121">
    <property type="entry name" value="PEPTIDASE_A1"/>
</dbReference>
<feature type="domain" description="Peptidase A1" evidence="4">
    <location>
        <begin position="23"/>
        <end position="373"/>
    </location>
</feature>
<dbReference type="RefSeq" id="XP_044658893.1">
    <property type="nucleotide sequence ID" value="XM_044802958.1"/>
</dbReference>
<comment type="similarity">
    <text evidence="1">Belongs to the peptidase A1 family.</text>
</comment>
<keyword evidence="3" id="KW-0812">Transmembrane</keyword>
<gene>
    <name evidence="5" type="ORF">CKM354_000760400</name>
</gene>
<dbReference type="GeneID" id="68293179"/>
<evidence type="ECO:0000313" key="5">
    <source>
        <dbReference type="EMBL" id="GIZ44406.1"/>
    </source>
</evidence>
<reference evidence="5 6" key="1">
    <citation type="submission" date="2021-01" db="EMBL/GenBank/DDBJ databases">
        <title>Cercospora kikuchii MAFF 305040 whole genome shotgun sequence.</title>
        <authorList>
            <person name="Kashiwa T."/>
            <person name="Suzuki T."/>
        </authorList>
    </citation>
    <scope>NUCLEOTIDE SEQUENCE [LARGE SCALE GENOMIC DNA]</scope>
    <source>
        <strain evidence="5 6">MAFF 305040</strain>
    </source>
</reference>
<feature type="transmembrane region" description="Helical" evidence="3">
    <location>
        <begin position="400"/>
        <end position="426"/>
    </location>
</feature>
<dbReference type="PROSITE" id="PS51767">
    <property type="entry name" value="PEPTIDASE_A1"/>
    <property type="match status" value="1"/>
</dbReference>
<dbReference type="InterPro" id="IPR001461">
    <property type="entry name" value="Aspartic_peptidase_A1"/>
</dbReference>
<dbReference type="GO" id="GO:0004190">
    <property type="term" value="F:aspartic-type endopeptidase activity"/>
    <property type="evidence" value="ECO:0007669"/>
    <property type="project" value="InterPro"/>
</dbReference>
<dbReference type="GO" id="GO:0006508">
    <property type="term" value="P:proteolysis"/>
    <property type="evidence" value="ECO:0007669"/>
    <property type="project" value="InterPro"/>
</dbReference>
<dbReference type="CDD" id="cd12087">
    <property type="entry name" value="TM_EGFR-like"/>
    <property type="match status" value="1"/>
</dbReference>
<dbReference type="PANTHER" id="PTHR47966:SF51">
    <property type="entry name" value="BETA-SITE APP-CLEAVING ENZYME, ISOFORM A-RELATED"/>
    <property type="match status" value="1"/>
</dbReference>
<keyword evidence="3" id="KW-1133">Transmembrane helix</keyword>
<dbReference type="PANTHER" id="PTHR47966">
    <property type="entry name" value="BETA-SITE APP-CLEAVING ENZYME, ISOFORM A-RELATED"/>
    <property type="match status" value="1"/>
</dbReference>
<dbReference type="PRINTS" id="PR00792">
    <property type="entry name" value="PEPSIN"/>
</dbReference>
<accession>A0A9P3CLD1</accession>
<dbReference type="InterPro" id="IPR034164">
    <property type="entry name" value="Pepsin-like_dom"/>
</dbReference>
<dbReference type="Pfam" id="PF00026">
    <property type="entry name" value="Asp"/>
    <property type="match status" value="1"/>
</dbReference>
<dbReference type="Proteomes" id="UP000825890">
    <property type="component" value="Unassembled WGS sequence"/>
</dbReference>
<comment type="caution">
    <text evidence="5">The sequence shown here is derived from an EMBL/GenBank/DDBJ whole genome shotgun (WGS) entry which is preliminary data.</text>
</comment>